<feature type="domain" description="Beta-lactamase-related" evidence="3">
    <location>
        <begin position="33"/>
        <end position="342"/>
    </location>
</feature>
<evidence type="ECO:0000256" key="1">
    <source>
        <dbReference type="ARBA" id="ARBA00004370"/>
    </source>
</evidence>
<dbReference type="Pfam" id="PF00144">
    <property type="entry name" value="Beta-lactamase"/>
    <property type="match status" value="1"/>
</dbReference>
<evidence type="ECO:0000313" key="4">
    <source>
        <dbReference type="EMBL" id="GAA4326487.1"/>
    </source>
</evidence>
<gene>
    <name evidence="4" type="ORF">GCM10023149_29350</name>
</gene>
<keyword evidence="5" id="KW-1185">Reference proteome</keyword>
<dbReference type="PANTHER" id="PTHR46825">
    <property type="entry name" value="D-ALANYL-D-ALANINE-CARBOXYPEPTIDASE/ENDOPEPTIDASE AMPH"/>
    <property type="match status" value="1"/>
</dbReference>
<keyword evidence="4" id="KW-0378">Hydrolase</keyword>
<proteinExistence type="predicted"/>
<dbReference type="Proteomes" id="UP001500582">
    <property type="component" value="Unassembled WGS sequence"/>
</dbReference>
<dbReference type="PANTHER" id="PTHR46825:SF11">
    <property type="entry name" value="PENICILLIN-BINDING PROTEIN 4"/>
    <property type="match status" value="1"/>
</dbReference>
<protein>
    <submittedName>
        <fullName evidence="4">Serine hydrolase</fullName>
    </submittedName>
</protein>
<dbReference type="EMBL" id="BAABFT010000007">
    <property type="protein sequence ID" value="GAA4326487.1"/>
    <property type="molecule type" value="Genomic_DNA"/>
</dbReference>
<accession>A0ABP8GLG4</accession>
<dbReference type="InterPro" id="IPR012338">
    <property type="entry name" value="Beta-lactam/transpept-like"/>
</dbReference>
<sequence>MIMCQAAEGQSLKTGYDSLVNFLKAKDDFNGHILVADKGKIVYQRSLGYADIEHKRPLNNNTLFNLASLSKQFTATAIMILVEQHKLSLDSRLDSCLNELSFYKNIRIKDLLTHTSGLPDYEERFAAHWDRSHVAQNQDVIALLARYQPAVHFAAGENWAYSNTAYVLLASIIERVSGISYAEFLKRHIFRPLHMRRSRVFVTRITHHELLANSALGYVMDRKTRKAVSQDAVEDRQYVKYLDGIAGDGGVYSTAADLLQWDRALYTTKLISSHSLSQMFTPVKLNNGNSAGYGFGWGIVTGDTTTGKCVAHNGSWGGYDTHIARFIDRDKTLIVLRNVQNHNRASGVYEAYNAILFRQAWQLPTITPP</sequence>
<dbReference type="InterPro" id="IPR050491">
    <property type="entry name" value="AmpC-like"/>
</dbReference>
<reference evidence="5" key="1">
    <citation type="journal article" date="2019" name="Int. J. Syst. Evol. Microbiol.">
        <title>The Global Catalogue of Microorganisms (GCM) 10K type strain sequencing project: providing services to taxonomists for standard genome sequencing and annotation.</title>
        <authorList>
            <consortium name="The Broad Institute Genomics Platform"/>
            <consortium name="The Broad Institute Genome Sequencing Center for Infectious Disease"/>
            <person name="Wu L."/>
            <person name="Ma J."/>
        </authorList>
    </citation>
    <scope>NUCLEOTIDE SEQUENCE [LARGE SCALE GENOMIC DNA]</scope>
    <source>
        <strain evidence="5">JCM 17705</strain>
    </source>
</reference>
<evidence type="ECO:0000259" key="3">
    <source>
        <dbReference type="Pfam" id="PF00144"/>
    </source>
</evidence>
<dbReference type="InterPro" id="IPR001466">
    <property type="entry name" value="Beta-lactam-related"/>
</dbReference>
<dbReference type="RefSeq" id="WP_345211864.1">
    <property type="nucleotide sequence ID" value="NZ_BAABFT010000007.1"/>
</dbReference>
<organism evidence="4 5">
    <name type="scientific">Mucilaginibacter gynuensis</name>
    <dbReference type="NCBI Taxonomy" id="1302236"/>
    <lineage>
        <taxon>Bacteria</taxon>
        <taxon>Pseudomonadati</taxon>
        <taxon>Bacteroidota</taxon>
        <taxon>Sphingobacteriia</taxon>
        <taxon>Sphingobacteriales</taxon>
        <taxon>Sphingobacteriaceae</taxon>
        <taxon>Mucilaginibacter</taxon>
    </lineage>
</organism>
<name>A0ABP8GLG4_9SPHI</name>
<dbReference type="GO" id="GO:0016787">
    <property type="term" value="F:hydrolase activity"/>
    <property type="evidence" value="ECO:0007669"/>
    <property type="project" value="UniProtKB-KW"/>
</dbReference>
<comment type="subcellular location">
    <subcellularLocation>
        <location evidence="1">Membrane</location>
    </subcellularLocation>
</comment>
<dbReference type="Gene3D" id="3.40.710.10">
    <property type="entry name" value="DD-peptidase/beta-lactamase superfamily"/>
    <property type="match status" value="1"/>
</dbReference>
<dbReference type="SUPFAM" id="SSF56601">
    <property type="entry name" value="beta-lactamase/transpeptidase-like"/>
    <property type="match status" value="1"/>
</dbReference>
<comment type="caution">
    <text evidence="4">The sequence shown here is derived from an EMBL/GenBank/DDBJ whole genome shotgun (WGS) entry which is preliminary data.</text>
</comment>
<evidence type="ECO:0000313" key="5">
    <source>
        <dbReference type="Proteomes" id="UP001500582"/>
    </source>
</evidence>
<keyword evidence="2" id="KW-0472">Membrane</keyword>
<evidence type="ECO:0000256" key="2">
    <source>
        <dbReference type="ARBA" id="ARBA00023136"/>
    </source>
</evidence>